<dbReference type="NCBIfam" id="TIGR00551">
    <property type="entry name" value="nadB"/>
    <property type="match status" value="1"/>
</dbReference>
<proteinExistence type="inferred from homology"/>
<dbReference type="InterPro" id="IPR015939">
    <property type="entry name" value="Fum_Rdtase/Succ_DH_flav-like_C"/>
</dbReference>
<dbReference type="GO" id="GO:0005737">
    <property type="term" value="C:cytoplasm"/>
    <property type="evidence" value="ECO:0007669"/>
    <property type="project" value="UniProtKB-SubCell"/>
</dbReference>
<dbReference type="KEGG" id="sper:EW093_08200"/>
<dbReference type="Pfam" id="PF00890">
    <property type="entry name" value="FAD_binding_2"/>
    <property type="match status" value="1"/>
</dbReference>
<dbReference type="Gene3D" id="3.90.700.10">
    <property type="entry name" value="Succinate dehydrogenase/fumarate reductase flavoprotein, catalytic domain"/>
    <property type="match status" value="1"/>
</dbReference>
<dbReference type="GO" id="GO:0008734">
    <property type="term" value="F:L-aspartate oxidase activity"/>
    <property type="evidence" value="ECO:0007669"/>
    <property type="project" value="UniProtKB-UniRule"/>
</dbReference>
<organism evidence="14 15">
    <name type="scientific">Thiospirochaeta perfilievii</name>
    <dbReference type="NCBI Taxonomy" id="252967"/>
    <lineage>
        <taxon>Bacteria</taxon>
        <taxon>Pseudomonadati</taxon>
        <taxon>Spirochaetota</taxon>
        <taxon>Spirochaetia</taxon>
        <taxon>Spirochaetales</taxon>
        <taxon>Spirochaetaceae</taxon>
        <taxon>Thiospirochaeta</taxon>
    </lineage>
</organism>
<feature type="domain" description="FAD-dependent oxidoreductase 2 FAD-binding" evidence="12">
    <location>
        <begin position="9"/>
        <end position="374"/>
    </location>
</feature>
<dbReference type="EC" id="1.4.3.16" evidence="4 10"/>
<dbReference type="PANTHER" id="PTHR42716:SF2">
    <property type="entry name" value="L-ASPARTATE OXIDASE, CHLOROPLASTIC"/>
    <property type="match status" value="1"/>
</dbReference>
<reference evidence="14 15" key="1">
    <citation type="submission" date="2019-02" db="EMBL/GenBank/DDBJ databases">
        <authorList>
            <person name="Fomenkov A."/>
            <person name="Dubinina G."/>
            <person name="Grabovich M."/>
            <person name="Vincze T."/>
            <person name="Roberts R.J."/>
        </authorList>
    </citation>
    <scope>NUCLEOTIDE SEQUENCE [LARGE SCALE GENOMIC DNA]</scope>
    <source>
        <strain evidence="14 15">P</strain>
    </source>
</reference>
<dbReference type="InterPro" id="IPR005288">
    <property type="entry name" value="NadB"/>
</dbReference>
<keyword evidence="7 11" id="KW-0274">FAD</keyword>
<evidence type="ECO:0000256" key="8">
    <source>
        <dbReference type="ARBA" id="ARBA00023002"/>
    </source>
</evidence>
<evidence type="ECO:0000256" key="10">
    <source>
        <dbReference type="NCBIfam" id="TIGR00551"/>
    </source>
</evidence>
<feature type="domain" description="Fumarate reductase/succinate dehydrogenase flavoprotein-like C-terminal" evidence="13">
    <location>
        <begin position="418"/>
        <end position="505"/>
    </location>
</feature>
<dbReference type="InterPro" id="IPR036188">
    <property type="entry name" value="FAD/NAD-bd_sf"/>
</dbReference>
<dbReference type="UniPathway" id="UPA00253">
    <property type="reaction ID" value="UER00326"/>
</dbReference>
<keyword evidence="8 11" id="KW-0560">Oxidoreductase</keyword>
<comment type="similarity">
    <text evidence="3 11">Belongs to the FAD-dependent oxidoreductase 2 family. NadB subfamily.</text>
</comment>
<accession>A0A5C1QB14</accession>
<dbReference type="InterPro" id="IPR027477">
    <property type="entry name" value="Succ_DH/fumarate_Rdtase_cat_sf"/>
</dbReference>
<comment type="cofactor">
    <cofactor evidence="1 11">
        <name>FAD</name>
        <dbReference type="ChEBI" id="CHEBI:57692"/>
    </cofactor>
</comment>
<evidence type="ECO:0000256" key="4">
    <source>
        <dbReference type="ARBA" id="ARBA00012173"/>
    </source>
</evidence>
<protein>
    <recommendedName>
        <fullName evidence="4 10">L-aspartate oxidase</fullName>
        <ecNumber evidence="4 10">1.4.3.16</ecNumber>
    </recommendedName>
</protein>
<comment type="pathway">
    <text evidence="2 11">Cofactor biosynthesis; NAD(+) biosynthesis; iminoaspartate from L-aspartate (oxidase route): step 1/1.</text>
</comment>
<dbReference type="SUPFAM" id="SSF56425">
    <property type="entry name" value="Succinate dehydrogenase/fumarate reductase flavoprotein, catalytic domain"/>
    <property type="match status" value="1"/>
</dbReference>
<keyword evidence="6 11" id="KW-0662">Pyridine nucleotide biosynthesis</keyword>
<sequence>MVVENTIYDLIIVGSGAAGLTAALESGNKSVLIITKTSSFSSGSSPLAQGGIAASVGSDDSASLHYNDTIKAGVYSGRSDQISFLTKMGVPAIENLLKINMAFDKTGSGQLDRNREGAHSRRRVLKAGGDSTGRILVKTLYEEALKRKNISWKHSVFVCDLIIENNSVQGITVYSDNDGFITIRSKRVLLATGGLGQLFGHTTNPVEATGDSMAIALRANLKLKEIEMVQFHPTALNVKSGDSLMLLTEALRGDGALLVRGDGTPFMGKYSPLKELAPRDVVSRAIWNEMKLGHEIFIDLKPIDDLGNKFPTVSSFCLRVGLNPNRELIPITPAVHYVMGGVDINRELPSGLGVAGEASYTGVHGANRLASNSLLECLVYGKSEVERVLSEDHELVDIDPKYPDLSRILDLVDIDLYRSKLQGIMYNNCGIIRNESSLLEGETQLIELKKMIINSPIYSGNNLTYRHVVKWLELNNMVSLGLSLIGSAIYRKESRGAHYREDYPNTSIRWDRIKIEGDSV</sequence>
<dbReference type="Gene3D" id="3.50.50.60">
    <property type="entry name" value="FAD/NAD(P)-binding domain"/>
    <property type="match status" value="1"/>
</dbReference>
<evidence type="ECO:0000256" key="3">
    <source>
        <dbReference type="ARBA" id="ARBA00008562"/>
    </source>
</evidence>
<evidence type="ECO:0000313" key="14">
    <source>
        <dbReference type="EMBL" id="QEN04687.1"/>
    </source>
</evidence>
<dbReference type="PANTHER" id="PTHR42716">
    <property type="entry name" value="L-ASPARTATE OXIDASE"/>
    <property type="match status" value="1"/>
</dbReference>
<dbReference type="AlphaFoldDB" id="A0A5C1QB14"/>
<evidence type="ECO:0000256" key="6">
    <source>
        <dbReference type="ARBA" id="ARBA00022642"/>
    </source>
</evidence>
<comment type="function">
    <text evidence="11">Catalyzes the oxidation of L-aspartate to iminoaspartate.</text>
</comment>
<name>A0A5C1QB14_9SPIO</name>
<dbReference type="Proteomes" id="UP000323824">
    <property type="component" value="Chromosome"/>
</dbReference>
<reference evidence="14 15" key="2">
    <citation type="submission" date="2019-09" db="EMBL/GenBank/DDBJ databases">
        <title>Complete Genome Sequence and Methylome Analysis of free living Spirochaetas.</title>
        <authorList>
            <person name="Leshcheva N."/>
            <person name="Mikheeva N."/>
        </authorList>
    </citation>
    <scope>NUCLEOTIDE SEQUENCE [LARGE SCALE GENOMIC DNA]</scope>
    <source>
        <strain evidence="14 15">P</strain>
    </source>
</reference>
<dbReference type="SUPFAM" id="SSF46977">
    <property type="entry name" value="Succinate dehydrogenase/fumarate reductase flavoprotein C-terminal domain"/>
    <property type="match status" value="1"/>
</dbReference>
<evidence type="ECO:0000256" key="5">
    <source>
        <dbReference type="ARBA" id="ARBA00022630"/>
    </source>
</evidence>
<dbReference type="SUPFAM" id="SSF51905">
    <property type="entry name" value="FAD/NAD(P)-binding domain"/>
    <property type="match status" value="1"/>
</dbReference>
<dbReference type="OrthoDB" id="9806724at2"/>
<comment type="subcellular location">
    <subcellularLocation>
        <location evidence="11">Cytoplasm</location>
    </subcellularLocation>
</comment>
<dbReference type="InterPro" id="IPR037099">
    <property type="entry name" value="Fum_R/Succ_DH_flav-like_C_sf"/>
</dbReference>
<evidence type="ECO:0000256" key="2">
    <source>
        <dbReference type="ARBA" id="ARBA00004950"/>
    </source>
</evidence>
<comment type="catalytic activity">
    <reaction evidence="9">
        <text>L-aspartate + O2 = iminosuccinate + H2O2</text>
        <dbReference type="Rhea" id="RHEA:25876"/>
        <dbReference type="ChEBI" id="CHEBI:15379"/>
        <dbReference type="ChEBI" id="CHEBI:16240"/>
        <dbReference type="ChEBI" id="CHEBI:29991"/>
        <dbReference type="ChEBI" id="CHEBI:77875"/>
        <dbReference type="EC" id="1.4.3.16"/>
    </reaction>
    <physiologicalReaction direction="left-to-right" evidence="9">
        <dbReference type="Rhea" id="RHEA:25877"/>
    </physiologicalReaction>
</comment>
<evidence type="ECO:0000256" key="1">
    <source>
        <dbReference type="ARBA" id="ARBA00001974"/>
    </source>
</evidence>
<keyword evidence="15" id="KW-1185">Reference proteome</keyword>
<evidence type="ECO:0000313" key="15">
    <source>
        <dbReference type="Proteomes" id="UP000323824"/>
    </source>
</evidence>
<gene>
    <name evidence="14" type="primary">nadB</name>
    <name evidence="14" type="ORF">EW093_08200</name>
</gene>
<dbReference type="FunFam" id="3.90.700.10:FF:000002">
    <property type="entry name" value="L-aspartate oxidase"/>
    <property type="match status" value="1"/>
</dbReference>
<dbReference type="EMBL" id="CP035807">
    <property type="protein sequence ID" value="QEN04687.1"/>
    <property type="molecule type" value="Genomic_DNA"/>
</dbReference>
<evidence type="ECO:0000256" key="9">
    <source>
        <dbReference type="ARBA" id="ARBA00048305"/>
    </source>
</evidence>
<evidence type="ECO:0000259" key="12">
    <source>
        <dbReference type="Pfam" id="PF00890"/>
    </source>
</evidence>
<dbReference type="Gene3D" id="1.20.58.100">
    <property type="entry name" value="Fumarate reductase/succinate dehydrogenase flavoprotein-like, C-terminal domain"/>
    <property type="match status" value="1"/>
</dbReference>
<dbReference type="Pfam" id="PF02910">
    <property type="entry name" value="Succ_DH_flav_C"/>
    <property type="match status" value="1"/>
</dbReference>
<evidence type="ECO:0000256" key="7">
    <source>
        <dbReference type="ARBA" id="ARBA00022827"/>
    </source>
</evidence>
<keyword evidence="5 11" id="KW-0285">Flavoprotein</keyword>
<evidence type="ECO:0000259" key="13">
    <source>
        <dbReference type="Pfam" id="PF02910"/>
    </source>
</evidence>
<dbReference type="InterPro" id="IPR003953">
    <property type="entry name" value="FAD-dep_OxRdtase_2_FAD-bd"/>
</dbReference>
<evidence type="ECO:0000256" key="11">
    <source>
        <dbReference type="RuleBase" id="RU362049"/>
    </source>
</evidence>
<dbReference type="GO" id="GO:0034628">
    <property type="term" value="P:'de novo' NAD+ biosynthetic process from L-aspartate"/>
    <property type="evidence" value="ECO:0007669"/>
    <property type="project" value="TreeGrafter"/>
</dbReference>